<evidence type="ECO:0000313" key="5">
    <source>
        <dbReference type="EMBL" id="TPE61068.1"/>
    </source>
</evidence>
<feature type="domain" description="RNA-binding S4" evidence="4">
    <location>
        <begin position="4"/>
        <end position="66"/>
    </location>
</feature>
<reference evidence="5 6" key="1">
    <citation type="submission" date="2019-06" db="EMBL/GenBank/DDBJ databases">
        <authorList>
            <person name="Lee I."/>
            <person name="Jang G.I."/>
            <person name="Hwang C.Y."/>
        </authorList>
    </citation>
    <scope>NUCLEOTIDE SEQUENCE [LARGE SCALE GENOMIC DNA]</scope>
    <source>
        <strain evidence="5 6">PAMC 28131</strain>
    </source>
</reference>
<dbReference type="SUPFAM" id="SSF55174">
    <property type="entry name" value="Alpha-L RNA-binding motif"/>
    <property type="match status" value="1"/>
</dbReference>
<dbReference type="PIRSF" id="PIRSF005578">
    <property type="entry name" value="TlyA"/>
    <property type="match status" value="1"/>
</dbReference>
<dbReference type="CDD" id="cd02440">
    <property type="entry name" value="AdoMet_MTases"/>
    <property type="match status" value="1"/>
</dbReference>
<dbReference type="GO" id="GO:0008168">
    <property type="term" value="F:methyltransferase activity"/>
    <property type="evidence" value="ECO:0007669"/>
    <property type="project" value="UniProtKB-KW"/>
</dbReference>
<evidence type="ECO:0000313" key="6">
    <source>
        <dbReference type="Proteomes" id="UP000319897"/>
    </source>
</evidence>
<dbReference type="InterPro" id="IPR002877">
    <property type="entry name" value="RNA_MeTrfase_FtsJ_dom"/>
</dbReference>
<dbReference type="GO" id="GO:0003723">
    <property type="term" value="F:RNA binding"/>
    <property type="evidence" value="ECO:0007669"/>
    <property type="project" value="UniProtKB-KW"/>
</dbReference>
<accession>A0A501XK51</accession>
<dbReference type="Pfam" id="PF01479">
    <property type="entry name" value="S4"/>
    <property type="match status" value="1"/>
</dbReference>
<dbReference type="InterPro" id="IPR047048">
    <property type="entry name" value="TlyA"/>
</dbReference>
<dbReference type="CDD" id="cd00165">
    <property type="entry name" value="S4"/>
    <property type="match status" value="1"/>
</dbReference>
<dbReference type="OrthoDB" id="9784736at2"/>
<dbReference type="GO" id="GO:0032259">
    <property type="term" value="P:methylation"/>
    <property type="evidence" value="ECO:0007669"/>
    <property type="project" value="UniProtKB-KW"/>
</dbReference>
<sequence>MAKSRVDQLLVERGLAESRSRAQALIMAGLVFAGERKVAKAGEMLAADAVLDVRGKDHPWVSRGGLKLDHGLAHFGIDVVGAVGLDVGSSTGGFTDVLLSRGSTKVYAVDVGTNQLAWKLRQDPRVVVHEQTNARALTAEHVPEPVDIIVCDASFISLAKVLDAALGFAREGAHLVALVKPQFEAGRGEVGKGGVVRDPAVHARVCAEAAAWVASKGWRVLGVETSPITGPEGNVEFLLGAVRDAARPGSAEGPAAGLASESG</sequence>
<dbReference type="InterPro" id="IPR036986">
    <property type="entry name" value="S4_RNA-bd_sf"/>
</dbReference>
<comment type="caution">
    <text evidence="5">The sequence shown here is derived from an EMBL/GenBank/DDBJ whole genome shotgun (WGS) entry which is preliminary data.</text>
</comment>
<evidence type="ECO:0000256" key="3">
    <source>
        <dbReference type="PROSITE-ProRule" id="PRU00182"/>
    </source>
</evidence>
<evidence type="ECO:0000256" key="2">
    <source>
        <dbReference type="ARBA" id="ARBA00029460"/>
    </source>
</evidence>
<dbReference type="SUPFAM" id="SSF53335">
    <property type="entry name" value="S-adenosyl-L-methionine-dependent methyltransferases"/>
    <property type="match status" value="1"/>
</dbReference>
<dbReference type="RefSeq" id="WP_140928126.1">
    <property type="nucleotide sequence ID" value="NZ_VFSU01000024.1"/>
</dbReference>
<proteinExistence type="inferred from homology"/>
<protein>
    <submittedName>
        <fullName evidence="5">TlyA family RNA methyltransferase</fullName>
    </submittedName>
</protein>
<dbReference type="SMART" id="SM00363">
    <property type="entry name" value="S4"/>
    <property type="match status" value="1"/>
</dbReference>
<keyword evidence="1 3" id="KW-0694">RNA-binding</keyword>
<dbReference type="PANTHER" id="PTHR32319">
    <property type="entry name" value="BACTERIAL HEMOLYSIN-LIKE PROTEIN"/>
    <property type="match status" value="1"/>
</dbReference>
<dbReference type="InterPro" id="IPR029063">
    <property type="entry name" value="SAM-dependent_MTases_sf"/>
</dbReference>
<evidence type="ECO:0000259" key="4">
    <source>
        <dbReference type="SMART" id="SM00363"/>
    </source>
</evidence>
<dbReference type="Gene3D" id="3.40.50.150">
    <property type="entry name" value="Vaccinia Virus protein VP39"/>
    <property type="match status" value="1"/>
</dbReference>
<keyword evidence="5" id="KW-0489">Methyltransferase</keyword>
<dbReference type="NCBIfam" id="TIGR00478">
    <property type="entry name" value="tly"/>
    <property type="match status" value="1"/>
</dbReference>
<dbReference type="AlphaFoldDB" id="A0A501XK51"/>
<dbReference type="PROSITE" id="PS50889">
    <property type="entry name" value="S4"/>
    <property type="match status" value="1"/>
</dbReference>
<dbReference type="Gene3D" id="3.10.290.10">
    <property type="entry name" value="RNA-binding S4 domain"/>
    <property type="match status" value="1"/>
</dbReference>
<organism evidence="5 6">
    <name type="scientific">Sandaracinobacter neustonicus</name>
    <dbReference type="NCBI Taxonomy" id="1715348"/>
    <lineage>
        <taxon>Bacteria</taxon>
        <taxon>Pseudomonadati</taxon>
        <taxon>Pseudomonadota</taxon>
        <taxon>Alphaproteobacteria</taxon>
        <taxon>Sphingomonadales</taxon>
        <taxon>Sphingosinicellaceae</taxon>
        <taxon>Sandaracinobacter</taxon>
    </lineage>
</organism>
<keyword evidence="5" id="KW-0808">Transferase</keyword>
<dbReference type="Proteomes" id="UP000319897">
    <property type="component" value="Unassembled WGS sequence"/>
</dbReference>
<dbReference type="Pfam" id="PF01728">
    <property type="entry name" value="FtsJ"/>
    <property type="match status" value="1"/>
</dbReference>
<name>A0A501XK51_9SPHN</name>
<comment type="similarity">
    <text evidence="2">Belongs to the TlyA family.</text>
</comment>
<evidence type="ECO:0000256" key="1">
    <source>
        <dbReference type="ARBA" id="ARBA00022884"/>
    </source>
</evidence>
<dbReference type="EMBL" id="VFSU01000024">
    <property type="protein sequence ID" value="TPE61068.1"/>
    <property type="molecule type" value="Genomic_DNA"/>
</dbReference>
<dbReference type="InterPro" id="IPR002942">
    <property type="entry name" value="S4_RNA-bd"/>
</dbReference>
<dbReference type="InterPro" id="IPR004538">
    <property type="entry name" value="Hemolysin_A/TlyA"/>
</dbReference>
<dbReference type="PANTHER" id="PTHR32319:SF0">
    <property type="entry name" value="BACTERIAL HEMOLYSIN-LIKE PROTEIN"/>
    <property type="match status" value="1"/>
</dbReference>
<keyword evidence="6" id="KW-1185">Reference proteome</keyword>
<gene>
    <name evidence="5" type="ORF">FJQ54_09210</name>
</gene>